<dbReference type="AlphaFoldDB" id="E9AP52"/>
<evidence type="ECO:0000313" key="2">
    <source>
        <dbReference type="EMBL" id="CBZ24716.1"/>
    </source>
</evidence>
<feature type="region of interest" description="Disordered" evidence="1">
    <location>
        <begin position="437"/>
        <end position="463"/>
    </location>
</feature>
<dbReference type="SUPFAM" id="SSF48452">
    <property type="entry name" value="TPR-like"/>
    <property type="match status" value="1"/>
</dbReference>
<gene>
    <name evidence="2" type="ORF">LMXM_13_0180</name>
</gene>
<dbReference type="EMBL" id="FR799566">
    <property type="protein sequence ID" value="CBZ24716.1"/>
    <property type="molecule type" value="Genomic_DNA"/>
</dbReference>
<dbReference type="OrthoDB" id="5986190at2759"/>
<dbReference type="KEGG" id="lmi:LMXM_13_0180"/>
<dbReference type="InterPro" id="IPR011990">
    <property type="entry name" value="TPR-like_helical_dom_sf"/>
</dbReference>
<feature type="compositionally biased region" description="Basic and acidic residues" evidence="1">
    <location>
        <begin position="68"/>
        <end position="83"/>
    </location>
</feature>
<name>E9AP52_LEIMU</name>
<dbReference type="PhylomeDB" id="E9AP52"/>
<proteinExistence type="predicted"/>
<sequence length="463" mass="50075">MCALPVMERTRGSTVQVCGERHTMSLSLATVLYADATRLYRLGDLHHARGAAEEALLSLSLSPHRDISDHASHRHGGGDHEETADSVSVDCEVSQAQQRQRHRLFGNSLLLLSSIYMAVQDYAEAERLLVTCDGYWRERLTSTHTRLSSAGTSAEVECACCSELDEGLAGVAYNRAVLRLEQLRRTPFSPASRGDGELWVASLVDVCGADARPTHSSIPLSSTAASSGTPETVLASVMALLLDAQDRLAHTLGPSRSLLADVLHTIGVCHYEAADYIAALQAWQRSMAIRVHLHALRQRSDKDAAQRALRRGVGGDDGECGDGTEELKLALTMEHVAQVYRLLESRSVEALKLLDTVAATRRRYLGPTDPLFVRTLVLKGVLAAELGHTKLARALFDRCSAIYGEAGPETPPLSSSACAAQEVEQWRLHPTPPCPSSLFSHHLSSTHRQGNAPGSRAGVDGQC</sequence>
<evidence type="ECO:0000256" key="1">
    <source>
        <dbReference type="SAM" id="MobiDB-lite"/>
    </source>
</evidence>
<evidence type="ECO:0000313" key="3">
    <source>
        <dbReference type="Proteomes" id="UP000007259"/>
    </source>
</evidence>
<keyword evidence="3" id="KW-1185">Reference proteome</keyword>
<dbReference type="VEuPathDB" id="TriTrypDB:LmxM.13.0180"/>
<protein>
    <recommendedName>
        <fullName evidence="4">MalT-like TPR region domain-containing protein</fullName>
    </recommendedName>
</protein>
<dbReference type="RefSeq" id="XP_003873229.1">
    <property type="nucleotide sequence ID" value="XM_003873180.1"/>
</dbReference>
<feature type="region of interest" description="Disordered" evidence="1">
    <location>
        <begin position="68"/>
        <end position="87"/>
    </location>
</feature>
<organism evidence="2 3">
    <name type="scientific">Leishmania mexicana (strain MHOM/GT/2001/U1103)</name>
    <dbReference type="NCBI Taxonomy" id="929439"/>
    <lineage>
        <taxon>Eukaryota</taxon>
        <taxon>Discoba</taxon>
        <taxon>Euglenozoa</taxon>
        <taxon>Kinetoplastea</taxon>
        <taxon>Metakinetoplastina</taxon>
        <taxon>Trypanosomatida</taxon>
        <taxon>Trypanosomatidae</taxon>
        <taxon>Leishmaniinae</taxon>
        <taxon>Leishmania</taxon>
    </lineage>
</organism>
<dbReference type="Gene3D" id="1.25.40.10">
    <property type="entry name" value="Tetratricopeptide repeat domain"/>
    <property type="match status" value="1"/>
</dbReference>
<dbReference type="Proteomes" id="UP000007259">
    <property type="component" value="Chromosome 13"/>
</dbReference>
<dbReference type="OMA" id="IGVCHYE"/>
<evidence type="ECO:0008006" key="4">
    <source>
        <dbReference type="Google" id="ProtNLM"/>
    </source>
</evidence>
<accession>E9AP52</accession>
<dbReference type="GeneID" id="13455097"/>
<reference evidence="2 3" key="1">
    <citation type="journal article" date="2011" name="Genome Res.">
        <title>Chromosome and gene copy number variation allow major structural change between species and strains of Leishmania.</title>
        <authorList>
            <person name="Rogers M.B."/>
            <person name="Hilley J.D."/>
            <person name="Dickens N.J."/>
            <person name="Wilkes J."/>
            <person name="Bates P.A."/>
            <person name="Depledge D.P."/>
            <person name="Harris D."/>
            <person name="Her Y."/>
            <person name="Herzyk P."/>
            <person name="Imamura H."/>
            <person name="Otto T.D."/>
            <person name="Sanders M."/>
            <person name="Seeger K."/>
            <person name="Dujardin J.C."/>
            <person name="Berriman M."/>
            <person name="Smith D.F."/>
            <person name="Hertz-Fowler C."/>
            <person name="Mottram J.C."/>
        </authorList>
    </citation>
    <scope>NUCLEOTIDE SEQUENCE [LARGE SCALE GENOMIC DNA]</scope>
    <source>
        <strain evidence="2 3">MHOM/GT/2001/U1103</strain>
    </source>
</reference>